<protein>
    <submittedName>
        <fullName evidence="1">Uncharacterized protein</fullName>
    </submittedName>
</protein>
<feature type="non-terminal residue" evidence="1">
    <location>
        <position position="1"/>
    </location>
</feature>
<reference evidence="1" key="1">
    <citation type="submission" date="2023-03" db="EMBL/GenBank/DDBJ databases">
        <title>Massive genome expansion in bonnet fungi (Mycena s.s.) driven by repeated elements and novel gene families across ecological guilds.</title>
        <authorList>
            <consortium name="Lawrence Berkeley National Laboratory"/>
            <person name="Harder C.B."/>
            <person name="Miyauchi S."/>
            <person name="Viragh M."/>
            <person name="Kuo A."/>
            <person name="Thoen E."/>
            <person name="Andreopoulos B."/>
            <person name="Lu D."/>
            <person name="Skrede I."/>
            <person name="Drula E."/>
            <person name="Henrissat B."/>
            <person name="Morin E."/>
            <person name="Kohler A."/>
            <person name="Barry K."/>
            <person name="LaButti K."/>
            <person name="Morin E."/>
            <person name="Salamov A."/>
            <person name="Lipzen A."/>
            <person name="Mereny Z."/>
            <person name="Hegedus B."/>
            <person name="Baldrian P."/>
            <person name="Stursova M."/>
            <person name="Weitz H."/>
            <person name="Taylor A."/>
            <person name="Grigoriev I.V."/>
            <person name="Nagy L.G."/>
            <person name="Martin F."/>
            <person name="Kauserud H."/>
        </authorList>
    </citation>
    <scope>NUCLEOTIDE SEQUENCE</scope>
    <source>
        <strain evidence="1">CBHHK002</strain>
    </source>
</reference>
<keyword evidence="2" id="KW-1185">Reference proteome</keyword>
<name>A0AAD6YY47_9AGAR</name>
<sequence>GTYRDAGYGVLELCLVNLSPEDRIASASASKSMSYSHALPGILDPHIPTFVARWKRYGGRRVTHVSFAHFKHNLFNVTGLLSIPTENSSDKPYWVQSETYPDFVAEFSLEDRKSRIGVGLQGFWGAGEGIKSPRGESVKDRAEVWFEKIKGEDDF</sequence>
<organism evidence="1 2">
    <name type="scientific">Mycena albidolilacea</name>
    <dbReference type="NCBI Taxonomy" id="1033008"/>
    <lineage>
        <taxon>Eukaryota</taxon>
        <taxon>Fungi</taxon>
        <taxon>Dikarya</taxon>
        <taxon>Basidiomycota</taxon>
        <taxon>Agaricomycotina</taxon>
        <taxon>Agaricomycetes</taxon>
        <taxon>Agaricomycetidae</taxon>
        <taxon>Agaricales</taxon>
        <taxon>Marasmiineae</taxon>
        <taxon>Mycenaceae</taxon>
        <taxon>Mycena</taxon>
    </lineage>
</organism>
<gene>
    <name evidence="1" type="ORF">DFH08DRAFT_724166</name>
</gene>
<proteinExistence type="predicted"/>
<dbReference type="AlphaFoldDB" id="A0AAD6YY47"/>
<evidence type="ECO:0000313" key="1">
    <source>
        <dbReference type="EMBL" id="KAJ7301557.1"/>
    </source>
</evidence>
<evidence type="ECO:0000313" key="2">
    <source>
        <dbReference type="Proteomes" id="UP001218218"/>
    </source>
</evidence>
<comment type="caution">
    <text evidence="1">The sequence shown here is derived from an EMBL/GenBank/DDBJ whole genome shotgun (WGS) entry which is preliminary data.</text>
</comment>
<dbReference type="EMBL" id="JARIHO010000132">
    <property type="protein sequence ID" value="KAJ7301557.1"/>
    <property type="molecule type" value="Genomic_DNA"/>
</dbReference>
<accession>A0AAD6YY47</accession>
<dbReference type="Proteomes" id="UP001218218">
    <property type="component" value="Unassembled WGS sequence"/>
</dbReference>